<dbReference type="Proteomes" id="UP000182229">
    <property type="component" value="Unassembled WGS sequence"/>
</dbReference>
<accession>A0A1L9B3Y6</accession>
<sequence>MIVITGATGQLGHLIVEKLLARVPVEQVGVSVRDPEKAQDLAARGVRVRRGDFTDPKSLTQAFEGASQVLLVSSNAAAYGGDTLAQHRSAIDAARASGARRVVYTSHMAASPSSAFPPAIHHAVTEQMLRGSGLAWTALRNGFYASSARLVLEQAVKTGVLETSPDGKIAWTTHADLAEAAAVILANEGQYDGPTPPLTAAEALDFGELCAVASDLLGRPIRRGIVPEEQLRANFAALGMPAMAIERSLGLYRASHNGEFATIDPTLQKLLGRVPTRVHAVLADTRGRTAATGP</sequence>
<keyword evidence="3" id="KW-1185">Reference proteome</keyword>
<dbReference type="EMBL" id="MPIN01000009">
    <property type="protein sequence ID" value="OJH36920.1"/>
    <property type="molecule type" value="Genomic_DNA"/>
</dbReference>
<comment type="caution">
    <text evidence="2">The sequence shown here is derived from an EMBL/GenBank/DDBJ whole genome shotgun (WGS) entry which is preliminary data.</text>
</comment>
<dbReference type="PANTHER" id="PTHR47129">
    <property type="entry name" value="QUINONE OXIDOREDUCTASE 2"/>
    <property type="match status" value="1"/>
</dbReference>
<name>A0A1L9B3Y6_9BACT</name>
<dbReference type="Gene3D" id="3.40.50.720">
    <property type="entry name" value="NAD(P)-binding Rossmann-like Domain"/>
    <property type="match status" value="1"/>
</dbReference>
<organism evidence="2 3">
    <name type="scientific">Cystobacter ferrugineus</name>
    <dbReference type="NCBI Taxonomy" id="83449"/>
    <lineage>
        <taxon>Bacteria</taxon>
        <taxon>Pseudomonadati</taxon>
        <taxon>Myxococcota</taxon>
        <taxon>Myxococcia</taxon>
        <taxon>Myxococcales</taxon>
        <taxon>Cystobacterineae</taxon>
        <taxon>Archangiaceae</taxon>
        <taxon>Cystobacter</taxon>
    </lineage>
</organism>
<dbReference type="Pfam" id="PF13460">
    <property type="entry name" value="NAD_binding_10"/>
    <property type="match status" value="1"/>
</dbReference>
<dbReference type="STRING" id="83449.BON30_31000"/>
<reference evidence="3" key="1">
    <citation type="submission" date="2016-11" db="EMBL/GenBank/DDBJ databases">
        <authorList>
            <person name="Shukria A."/>
            <person name="Stevens D.C."/>
        </authorList>
    </citation>
    <scope>NUCLEOTIDE SEQUENCE [LARGE SCALE GENOMIC DNA]</scope>
    <source>
        <strain evidence="3">Cbfe23</strain>
    </source>
</reference>
<gene>
    <name evidence="2" type="ORF">BON30_31000</name>
</gene>
<proteinExistence type="predicted"/>
<protein>
    <submittedName>
        <fullName evidence="2">NAD(P)-dependent oxidoreductase</fullName>
    </submittedName>
</protein>
<dbReference type="OrthoDB" id="267890at2"/>
<dbReference type="InterPro" id="IPR016040">
    <property type="entry name" value="NAD(P)-bd_dom"/>
</dbReference>
<evidence type="ECO:0000259" key="1">
    <source>
        <dbReference type="Pfam" id="PF13460"/>
    </source>
</evidence>
<dbReference type="RefSeq" id="WP_071902073.1">
    <property type="nucleotide sequence ID" value="NZ_MPIN01000009.1"/>
</dbReference>
<dbReference type="InterPro" id="IPR052718">
    <property type="entry name" value="NmrA-type_oxidoreductase"/>
</dbReference>
<dbReference type="Gene3D" id="3.90.25.10">
    <property type="entry name" value="UDP-galactose 4-epimerase, domain 1"/>
    <property type="match status" value="1"/>
</dbReference>
<dbReference type="CDD" id="cd05269">
    <property type="entry name" value="TMR_SDR_a"/>
    <property type="match status" value="1"/>
</dbReference>
<evidence type="ECO:0000313" key="3">
    <source>
        <dbReference type="Proteomes" id="UP000182229"/>
    </source>
</evidence>
<evidence type="ECO:0000313" key="2">
    <source>
        <dbReference type="EMBL" id="OJH36920.1"/>
    </source>
</evidence>
<feature type="domain" description="NAD(P)-binding" evidence="1">
    <location>
        <begin position="6"/>
        <end position="187"/>
    </location>
</feature>
<dbReference type="PANTHER" id="PTHR47129:SF1">
    <property type="entry name" value="NMRA-LIKE DOMAIN-CONTAINING PROTEIN"/>
    <property type="match status" value="1"/>
</dbReference>
<dbReference type="AlphaFoldDB" id="A0A1L9B3Y6"/>
<reference evidence="2 3" key="2">
    <citation type="submission" date="2016-12" db="EMBL/GenBank/DDBJ databases">
        <title>Draft Genome Sequence of Cystobacter ferrugineus Strain Cbfe23.</title>
        <authorList>
            <person name="Akbar S."/>
            <person name="Dowd S.E."/>
            <person name="Stevens D.C."/>
        </authorList>
    </citation>
    <scope>NUCLEOTIDE SEQUENCE [LARGE SCALE GENOMIC DNA]</scope>
    <source>
        <strain evidence="2 3">Cbfe23</strain>
    </source>
</reference>
<dbReference type="SUPFAM" id="SSF51735">
    <property type="entry name" value="NAD(P)-binding Rossmann-fold domains"/>
    <property type="match status" value="1"/>
</dbReference>
<dbReference type="InterPro" id="IPR036291">
    <property type="entry name" value="NAD(P)-bd_dom_sf"/>
</dbReference>